<evidence type="ECO:0000313" key="7">
    <source>
        <dbReference type="EMBL" id="PIO34341.1"/>
    </source>
</evidence>
<evidence type="ECO:0000256" key="5">
    <source>
        <dbReference type="ARBA" id="ARBA00023180"/>
    </source>
</evidence>
<reference evidence="8" key="1">
    <citation type="journal article" date="2017" name="Nat. Commun.">
        <title>The North American bullfrog draft genome provides insight into hormonal regulation of long noncoding RNA.</title>
        <authorList>
            <person name="Hammond S.A."/>
            <person name="Warren R.L."/>
            <person name="Vandervalk B.P."/>
            <person name="Kucuk E."/>
            <person name="Khan H."/>
            <person name="Gibb E.A."/>
            <person name="Pandoh P."/>
            <person name="Kirk H."/>
            <person name="Zhao Y."/>
            <person name="Jones M."/>
            <person name="Mungall A.J."/>
            <person name="Coope R."/>
            <person name="Pleasance S."/>
            <person name="Moore R.A."/>
            <person name="Holt R.A."/>
            <person name="Round J.M."/>
            <person name="Ohora S."/>
            <person name="Walle B.V."/>
            <person name="Veldhoen N."/>
            <person name="Helbing C.C."/>
            <person name="Birol I."/>
        </authorList>
    </citation>
    <scope>NUCLEOTIDE SEQUENCE [LARGE SCALE GENOMIC DNA]</scope>
</reference>
<proteinExistence type="predicted"/>
<feature type="domain" description="VWFA" evidence="6">
    <location>
        <begin position="130"/>
        <end position="308"/>
    </location>
</feature>
<dbReference type="EMBL" id="KV928486">
    <property type="protein sequence ID" value="PIO34341.1"/>
    <property type="molecule type" value="Genomic_DNA"/>
</dbReference>
<protein>
    <recommendedName>
        <fullName evidence="6">VWFA domain-containing protein</fullName>
    </recommendedName>
</protein>
<gene>
    <name evidence="7" type="ORF">AB205_0086270</name>
</gene>
<dbReference type="GO" id="GO:0005576">
    <property type="term" value="C:extracellular region"/>
    <property type="evidence" value="ECO:0007669"/>
    <property type="project" value="UniProtKB-SubCell"/>
</dbReference>
<dbReference type="SMART" id="SM00327">
    <property type="entry name" value="VWA"/>
    <property type="match status" value="3"/>
</dbReference>
<sequence>DKSKYPHVLLVITSGSSDDDVNPAISVLKEDGVQIITVGVKEASLDEMQAMATSPQLAFKIDSFRDLNTISKDMVATIQEVVGKKYYVEGTQENFVITSTATPATISTTFGVLNATENATAACLQGLATDIVLMVDLSQHSQSESSHLNNFLKKVVSGLEISDKCIHIGIMVFDRSAKVIATLDTGDNKTYVEQLLGELKTSKEKISNIGKAINFTRTDVFGEKQSRRRSQGTPKVAILVTHRSSADNVSEAAQLLHKENVKMFIVGIAQADETQMTQVASYPINRYYLRVKTFADLSSQADILLKKILNVIDINVAAPKRTNQIRRGCLNTELADIYLLIDGSGSIGQTDFQDIKTFLETLVGMFDIGPQKVRVAAVQYAEKRQLEFGIGNNYNKDNLKQALQNIRQLGGGTDTGAAINFTRQIIVDPKNARAQNVPIYLVVLTDGESQDSVKEASDVLRRDKVNVYAIGVKEANQTQLMEIAGDPKRVHFVHNFDSLKDLKNVLAQQICSTEVCQDVAADVMFLVDSSGSIGMENYNKMKTFMKTLVNKTDIGPDKVQFGVVQFSDINMEVLSLNKNGTKDLIWGAIDKMNYMQETTFTGEALKFVADYFTEGKGARPRVKKILILITDGKANDEVKIPAQSLRNSGVIIFSVGVFNAVKAQLLEISGKEELVHYLESFDTLKTIEDELVFGICSPIE</sequence>
<organism evidence="7 8">
    <name type="scientific">Aquarana catesbeiana</name>
    <name type="common">American bullfrog</name>
    <name type="synonym">Rana catesbeiana</name>
    <dbReference type="NCBI Taxonomy" id="8400"/>
    <lineage>
        <taxon>Eukaryota</taxon>
        <taxon>Metazoa</taxon>
        <taxon>Chordata</taxon>
        <taxon>Craniata</taxon>
        <taxon>Vertebrata</taxon>
        <taxon>Euteleostomi</taxon>
        <taxon>Amphibia</taxon>
        <taxon>Batrachia</taxon>
        <taxon>Anura</taxon>
        <taxon>Neobatrachia</taxon>
        <taxon>Ranoidea</taxon>
        <taxon>Ranidae</taxon>
        <taxon>Aquarana</taxon>
    </lineage>
</organism>
<keyword evidence="8" id="KW-1185">Reference proteome</keyword>
<accession>A0A2G9S4F7</accession>
<keyword evidence="3" id="KW-0732">Signal</keyword>
<dbReference type="InterPro" id="IPR002035">
    <property type="entry name" value="VWF_A"/>
</dbReference>
<dbReference type="InterPro" id="IPR050525">
    <property type="entry name" value="ECM_Assembly_Org"/>
</dbReference>
<keyword evidence="2" id="KW-0964">Secreted</keyword>
<feature type="non-terminal residue" evidence="7">
    <location>
        <position position="1"/>
    </location>
</feature>
<dbReference type="OrthoDB" id="10256829at2759"/>
<evidence type="ECO:0000256" key="2">
    <source>
        <dbReference type="ARBA" id="ARBA00022525"/>
    </source>
</evidence>
<evidence type="ECO:0000259" key="6">
    <source>
        <dbReference type="PROSITE" id="PS50234"/>
    </source>
</evidence>
<feature type="domain" description="VWFA" evidence="6">
    <location>
        <begin position="336"/>
        <end position="510"/>
    </location>
</feature>
<dbReference type="Pfam" id="PF00092">
    <property type="entry name" value="VWA"/>
    <property type="match status" value="4"/>
</dbReference>
<dbReference type="Proteomes" id="UP000228934">
    <property type="component" value="Unassembled WGS sequence"/>
</dbReference>
<dbReference type="PANTHER" id="PTHR24020">
    <property type="entry name" value="COLLAGEN ALPHA"/>
    <property type="match status" value="1"/>
</dbReference>
<keyword evidence="4" id="KW-0677">Repeat</keyword>
<dbReference type="FunFam" id="3.40.50.410:FF:000004">
    <property type="entry name" value="collagen alpha-6(VI) chain"/>
    <property type="match status" value="2"/>
</dbReference>
<evidence type="ECO:0000256" key="3">
    <source>
        <dbReference type="ARBA" id="ARBA00022729"/>
    </source>
</evidence>
<evidence type="ECO:0000256" key="1">
    <source>
        <dbReference type="ARBA" id="ARBA00004613"/>
    </source>
</evidence>
<dbReference type="PROSITE" id="PS50234">
    <property type="entry name" value="VWFA"/>
    <property type="match status" value="4"/>
</dbReference>
<dbReference type="CDD" id="cd01472">
    <property type="entry name" value="vWA_collagen"/>
    <property type="match status" value="2"/>
</dbReference>
<feature type="domain" description="VWFA" evidence="6">
    <location>
        <begin position="1"/>
        <end position="74"/>
    </location>
</feature>
<dbReference type="CDD" id="cd01450">
    <property type="entry name" value="vWFA_subfamily_ECM"/>
    <property type="match status" value="1"/>
</dbReference>
<feature type="non-terminal residue" evidence="7">
    <location>
        <position position="700"/>
    </location>
</feature>
<feature type="domain" description="VWFA" evidence="6">
    <location>
        <begin position="522"/>
        <end position="691"/>
    </location>
</feature>
<dbReference type="AlphaFoldDB" id="A0A2G9S4F7"/>
<evidence type="ECO:0000256" key="4">
    <source>
        <dbReference type="ARBA" id="ARBA00022737"/>
    </source>
</evidence>
<name>A0A2G9S4F7_AQUCT</name>
<comment type="subcellular location">
    <subcellularLocation>
        <location evidence="1">Secreted</location>
    </subcellularLocation>
</comment>
<evidence type="ECO:0000313" key="8">
    <source>
        <dbReference type="Proteomes" id="UP000228934"/>
    </source>
</evidence>
<dbReference type="Gene3D" id="3.40.50.410">
    <property type="entry name" value="von Willebrand factor, type A domain"/>
    <property type="match status" value="4"/>
</dbReference>
<keyword evidence="5" id="KW-0325">Glycoprotein</keyword>
<dbReference type="PRINTS" id="PR00453">
    <property type="entry name" value="VWFADOMAIN"/>
</dbReference>
<dbReference type="InterPro" id="IPR036465">
    <property type="entry name" value="vWFA_dom_sf"/>
</dbReference>
<dbReference type="SUPFAM" id="SSF53300">
    <property type="entry name" value="vWA-like"/>
    <property type="match status" value="4"/>
</dbReference>
<dbReference type="PANTHER" id="PTHR24020:SF86">
    <property type="entry name" value="COLLAGEN, TYPE VI, ALPHA 4"/>
    <property type="match status" value="1"/>
</dbReference>